<evidence type="ECO:0000313" key="1">
    <source>
        <dbReference type="EMBL" id="ELP85990.1"/>
    </source>
</evidence>
<evidence type="ECO:0000313" key="2">
    <source>
        <dbReference type="Proteomes" id="UP000014680"/>
    </source>
</evidence>
<dbReference type="PANTHER" id="PTHR45661">
    <property type="entry name" value="SURFACE ANTIGEN"/>
    <property type="match status" value="1"/>
</dbReference>
<dbReference type="EMBL" id="KB207027">
    <property type="protein sequence ID" value="ELP85990.1"/>
    <property type="molecule type" value="Genomic_DNA"/>
</dbReference>
<proteinExistence type="predicted"/>
<dbReference type="VEuPathDB" id="AmoebaDB:EIN_137040"/>
<organism evidence="1 2">
    <name type="scientific">Entamoeba invadens IP1</name>
    <dbReference type="NCBI Taxonomy" id="370355"/>
    <lineage>
        <taxon>Eukaryota</taxon>
        <taxon>Amoebozoa</taxon>
        <taxon>Evosea</taxon>
        <taxon>Archamoebae</taxon>
        <taxon>Mastigamoebida</taxon>
        <taxon>Entamoebidae</taxon>
        <taxon>Entamoeba</taxon>
    </lineage>
</organism>
<dbReference type="InterPro" id="IPR032675">
    <property type="entry name" value="LRR_dom_sf"/>
</dbReference>
<dbReference type="AlphaFoldDB" id="A0A0A1TXE4"/>
<dbReference type="Gene3D" id="3.80.10.10">
    <property type="entry name" value="Ribonuclease Inhibitor"/>
    <property type="match status" value="3"/>
</dbReference>
<sequence>MGLLDGYSLMIVAKYFRSISDFMNIEMVNSKYRNTAARFHINPIPLTQKILKHFPRLESLNIWEECEETFGNNIFGTKQTTHTTDVTKLNFYRVIVWCKVTYSFYESRQPTNCIYKNISYGVDDRYTIDDPIALEVTSYDAECFGYEEVTSIEIPDKVTSLGEECFRQCSALSSIKLPNNLQNLSSFCFCECSALENLVIPKGVNHIGNGCFAKCVNLKRVSLPDEITEIPKGCFSECGALSEITIPSGVTRIEIYAFSECTSLKSAIVNDGIVEIGERAFVNCRNLKMAKFGKNVKIIERHAFEKCFSLKSIVLPTCVEEMGDCAFPPCTEVVKKYL</sequence>
<dbReference type="InterPro" id="IPR053139">
    <property type="entry name" value="Surface_bspA-like"/>
</dbReference>
<dbReference type="GeneID" id="14884936"/>
<dbReference type="KEGG" id="eiv:EIN_137040"/>
<dbReference type="PANTHER" id="PTHR45661:SF3">
    <property type="entry name" value="IG-LIKE DOMAIN-CONTAINING PROTEIN"/>
    <property type="match status" value="1"/>
</dbReference>
<reference evidence="1 2" key="1">
    <citation type="submission" date="2012-10" db="EMBL/GenBank/DDBJ databases">
        <authorList>
            <person name="Zafar N."/>
            <person name="Inman J."/>
            <person name="Hall N."/>
            <person name="Lorenzi H."/>
            <person name="Caler E."/>
        </authorList>
    </citation>
    <scope>NUCLEOTIDE SEQUENCE [LARGE SCALE GENOMIC DNA]</scope>
    <source>
        <strain evidence="1 2">IP1</strain>
    </source>
</reference>
<dbReference type="Proteomes" id="UP000014680">
    <property type="component" value="Unassembled WGS sequence"/>
</dbReference>
<name>A0A0A1TXE4_ENTIV</name>
<keyword evidence="2" id="KW-1185">Reference proteome</keyword>
<gene>
    <name evidence="1" type="ORF">EIN_137040</name>
</gene>
<dbReference type="SUPFAM" id="SSF52058">
    <property type="entry name" value="L domain-like"/>
    <property type="match status" value="1"/>
</dbReference>
<dbReference type="RefSeq" id="XP_004185336.1">
    <property type="nucleotide sequence ID" value="XM_004185288.1"/>
</dbReference>
<accession>A0A0A1TXE4</accession>
<evidence type="ECO:0008006" key="3">
    <source>
        <dbReference type="Google" id="ProtNLM"/>
    </source>
</evidence>
<dbReference type="InterPro" id="IPR026906">
    <property type="entry name" value="LRR_5"/>
</dbReference>
<dbReference type="OrthoDB" id="26665at2759"/>
<dbReference type="Pfam" id="PF13306">
    <property type="entry name" value="LRR_5"/>
    <property type="match status" value="1"/>
</dbReference>
<protein>
    <recommendedName>
        <fullName evidence="3">Leucine rich repeat containing protein BspA family protein</fullName>
    </recommendedName>
</protein>